<evidence type="ECO:0000259" key="1">
    <source>
        <dbReference type="Pfam" id="PF04738"/>
    </source>
</evidence>
<dbReference type="Pfam" id="PF04738">
    <property type="entry name" value="Lant_dehydr_N"/>
    <property type="match status" value="1"/>
</dbReference>
<gene>
    <name evidence="2" type="ORF">CLV71_10845</name>
</gene>
<dbReference type="RefSeq" id="WP_133904741.1">
    <property type="nucleotide sequence ID" value="NZ_SOCP01000008.1"/>
</dbReference>
<dbReference type="OrthoDB" id="8428173at2"/>
<evidence type="ECO:0000313" key="2">
    <source>
        <dbReference type="EMBL" id="TDV48685.1"/>
    </source>
</evidence>
<feature type="domain" description="Lantibiotic dehydratase N-terminal" evidence="1">
    <location>
        <begin position="70"/>
        <end position="665"/>
    </location>
</feature>
<reference evidence="2 3" key="1">
    <citation type="submission" date="2019-03" db="EMBL/GenBank/DDBJ databases">
        <title>Genomic Encyclopedia of Archaeal and Bacterial Type Strains, Phase II (KMG-II): from individual species to whole genera.</title>
        <authorList>
            <person name="Goeker M."/>
        </authorList>
    </citation>
    <scope>NUCLEOTIDE SEQUENCE [LARGE SCALE GENOMIC DNA]</scope>
    <source>
        <strain evidence="2 3">DSM 45499</strain>
    </source>
</reference>
<proteinExistence type="predicted"/>
<keyword evidence="3" id="KW-1185">Reference proteome</keyword>
<dbReference type="InterPro" id="IPR006827">
    <property type="entry name" value="Lant_deHydtase_N"/>
</dbReference>
<protein>
    <submittedName>
        <fullName evidence="2">Lantibiotic biosynthesis dehydratase-like protein</fullName>
    </submittedName>
</protein>
<dbReference type="Proteomes" id="UP000294927">
    <property type="component" value="Unassembled WGS sequence"/>
</dbReference>
<accession>A0A4R7VHQ1</accession>
<organism evidence="2 3">
    <name type="scientific">Actinophytocola oryzae</name>
    <dbReference type="NCBI Taxonomy" id="502181"/>
    <lineage>
        <taxon>Bacteria</taxon>
        <taxon>Bacillati</taxon>
        <taxon>Actinomycetota</taxon>
        <taxon>Actinomycetes</taxon>
        <taxon>Pseudonocardiales</taxon>
        <taxon>Pseudonocardiaceae</taxon>
    </lineage>
</organism>
<dbReference type="EMBL" id="SOCP01000008">
    <property type="protein sequence ID" value="TDV48685.1"/>
    <property type="molecule type" value="Genomic_DNA"/>
</dbReference>
<dbReference type="AlphaFoldDB" id="A0A4R7VHQ1"/>
<sequence length="743" mass="82713">MSDHLVPLGETGWRIWRDSVLRSAGFPAHRVSGLRGPDLVARAERGDTDFATAFARERKRAEAALVGSVDDRFLEAVTWQNPRLARNWLHRVPTLDPDNHGLRREQLLTIANYLQRYCLKNDSIGFFGPVVWARWTEGARPLVTRVGEGLSSWLHVHFEVWAIDALARVLAADPGVRPWLRPRVVASCVVNGTELVRPHGPPLALGEADKVLLARCDGTSPVLEIARVLSRPPGEVLDALDRWRDEGVVHLGLEGPSESWPERTLRARLAAIGDAPTAARTLGALDELVAARDRVAAAAGDATALARAMNDLDETFRRLTGEAPTRRDGMTYAGRTLVYPESRRDVDVELGAPLLETLSAPLGLVLDSARWLVGRIGDHYAEVFLDVFLRCGGDAVPLARFLGMATPHLFVRSTPLRPVARAVAEFQEKWARVLAVPDGARRHHLRAEDIADLVRHEFPPLPAPWSAARHHCPDILLTAGGDVVLGELHIANNTVENRVFLLHHDDPDRLMAAIDADHAGRRTFAVPTKQWPRVNSRTYPPLLSTDYTYWCLHDDSTGAPGPVLPSADMTVHRAGDRLVVRSGARELDLFEVLGEQLSFAVVNAFRPLGAAAHHPRVTIDRLVMHRESWRFDATDVEWVRRRDPAERFRLAQRWRLDHGLPMRAFYRVPALTKPIFVDFGAIVLCERMAKAVRGADRVTLTEMLPDTDELWLTDAAGDHYTAELRIVALAQEPVQANGDRHDR</sequence>
<comment type="caution">
    <text evidence="2">The sequence shown here is derived from an EMBL/GenBank/DDBJ whole genome shotgun (WGS) entry which is preliminary data.</text>
</comment>
<evidence type="ECO:0000313" key="3">
    <source>
        <dbReference type="Proteomes" id="UP000294927"/>
    </source>
</evidence>
<name>A0A4R7VHQ1_9PSEU</name>